<reference evidence="4" key="1">
    <citation type="submission" date="2022-06" db="EMBL/GenBank/DDBJ databases">
        <title>Genomic Encyclopedia of Archaeal and Bacterial Type Strains, Phase II (KMG-II): from individual species to whole genera.</title>
        <authorList>
            <person name="Goeker M."/>
        </authorList>
    </citation>
    <scope>NUCLEOTIDE SEQUENCE</scope>
    <source>
        <strain evidence="4">DSM 43935</strain>
    </source>
</reference>
<dbReference type="InterPro" id="IPR020806">
    <property type="entry name" value="PKS_PP-bd"/>
</dbReference>
<accession>A0AAE3GMC9</accession>
<sequence>MTADISTPTVESIGAWLTERVAEYVDAPKESIASDVPFGEYGLDSVAAFTVCTDIEDHLGLVLEPTVLWDHPTIDALSAFLVGELNTAR</sequence>
<comment type="caution">
    <text evidence="4">The sequence shown here is derived from an EMBL/GenBank/DDBJ whole genome shotgun (WGS) entry which is preliminary data.</text>
</comment>
<keyword evidence="5" id="KW-1185">Reference proteome</keyword>
<dbReference type="PROSITE" id="PS50075">
    <property type="entry name" value="CARRIER"/>
    <property type="match status" value="1"/>
</dbReference>
<dbReference type="InterPro" id="IPR009081">
    <property type="entry name" value="PP-bd_ACP"/>
</dbReference>
<feature type="domain" description="Carrier" evidence="3">
    <location>
        <begin position="8"/>
        <end position="85"/>
    </location>
</feature>
<dbReference type="Pfam" id="PF00550">
    <property type="entry name" value="PP-binding"/>
    <property type="match status" value="1"/>
</dbReference>
<evidence type="ECO:0000313" key="5">
    <source>
        <dbReference type="Proteomes" id="UP001206128"/>
    </source>
</evidence>
<protein>
    <submittedName>
        <fullName evidence="4">Phosphopantetheine attachment site</fullName>
    </submittedName>
</protein>
<dbReference type="GO" id="GO:0031177">
    <property type="term" value="F:phosphopantetheine binding"/>
    <property type="evidence" value="ECO:0007669"/>
    <property type="project" value="InterPro"/>
</dbReference>
<evidence type="ECO:0000256" key="2">
    <source>
        <dbReference type="ARBA" id="ARBA00022553"/>
    </source>
</evidence>
<dbReference type="EMBL" id="JAMTCK010000024">
    <property type="protein sequence ID" value="MCP2170054.1"/>
    <property type="molecule type" value="Genomic_DNA"/>
</dbReference>
<keyword evidence="1" id="KW-0596">Phosphopantetheine</keyword>
<dbReference type="RefSeq" id="WP_253779794.1">
    <property type="nucleotide sequence ID" value="NZ_JAMTCK010000024.1"/>
</dbReference>
<dbReference type="AlphaFoldDB" id="A0AAE3GMC9"/>
<dbReference type="Gene3D" id="1.10.1200.10">
    <property type="entry name" value="ACP-like"/>
    <property type="match status" value="1"/>
</dbReference>
<organism evidence="4 5">
    <name type="scientific">Goodfellowiella coeruleoviolacea</name>
    <dbReference type="NCBI Taxonomy" id="334858"/>
    <lineage>
        <taxon>Bacteria</taxon>
        <taxon>Bacillati</taxon>
        <taxon>Actinomycetota</taxon>
        <taxon>Actinomycetes</taxon>
        <taxon>Pseudonocardiales</taxon>
        <taxon>Pseudonocardiaceae</taxon>
        <taxon>Goodfellowiella</taxon>
    </lineage>
</organism>
<evidence type="ECO:0000313" key="4">
    <source>
        <dbReference type="EMBL" id="MCP2170054.1"/>
    </source>
</evidence>
<evidence type="ECO:0000259" key="3">
    <source>
        <dbReference type="PROSITE" id="PS50075"/>
    </source>
</evidence>
<dbReference type="SUPFAM" id="SSF47336">
    <property type="entry name" value="ACP-like"/>
    <property type="match status" value="1"/>
</dbReference>
<name>A0AAE3GMC9_9PSEU</name>
<dbReference type="SMART" id="SM00823">
    <property type="entry name" value="PKS_PP"/>
    <property type="match status" value="1"/>
</dbReference>
<dbReference type="Proteomes" id="UP001206128">
    <property type="component" value="Unassembled WGS sequence"/>
</dbReference>
<dbReference type="InterPro" id="IPR036736">
    <property type="entry name" value="ACP-like_sf"/>
</dbReference>
<keyword evidence="2" id="KW-0597">Phosphoprotein</keyword>
<proteinExistence type="predicted"/>
<evidence type="ECO:0000256" key="1">
    <source>
        <dbReference type="ARBA" id="ARBA00022450"/>
    </source>
</evidence>
<gene>
    <name evidence="4" type="ORF">LX83_006942</name>
</gene>
<dbReference type="SMART" id="SM01294">
    <property type="entry name" value="PKS_PP_betabranch"/>
    <property type="match status" value="1"/>
</dbReference>